<evidence type="ECO:0000256" key="3">
    <source>
        <dbReference type="ARBA" id="ARBA00022737"/>
    </source>
</evidence>
<feature type="non-terminal residue" evidence="6">
    <location>
        <position position="1"/>
    </location>
</feature>
<proteinExistence type="predicted"/>
<reference evidence="6 7" key="1">
    <citation type="submission" date="2021-06" db="EMBL/GenBank/DDBJ databases">
        <authorList>
            <person name="Palmer J.M."/>
        </authorList>
    </citation>
    <scope>NUCLEOTIDE SEQUENCE [LARGE SCALE GENOMIC DNA]</scope>
    <source>
        <strain evidence="7">if_2019</strain>
        <tissue evidence="6">Muscle</tissue>
    </source>
</reference>
<dbReference type="PANTHER" id="PTHR12546:SF36">
    <property type="entry name" value="FER-1-LIKE PROTEIN 4"/>
    <property type="match status" value="1"/>
</dbReference>
<evidence type="ECO:0000256" key="5">
    <source>
        <dbReference type="ARBA" id="ARBA00023136"/>
    </source>
</evidence>
<sequence>PCLPISVDPQKLTYLDEQRYYVIPEGVRPVLKTFRIEVLFWGLRELKRVHLFEVERPKVKVECGGKHLESEEIQSYKNNPNFKEVVRYIDVVCISFHVIKCS</sequence>
<comment type="caution">
    <text evidence="6">The sequence shown here is derived from an EMBL/GenBank/DDBJ whole genome shotgun (WGS) entry which is preliminary data.</text>
</comment>
<evidence type="ECO:0000256" key="1">
    <source>
        <dbReference type="ARBA" id="ARBA00004370"/>
    </source>
</evidence>
<keyword evidence="5" id="KW-0472">Membrane</keyword>
<gene>
    <name evidence="6" type="ORF">ILYODFUR_032478</name>
</gene>
<keyword evidence="2" id="KW-0812">Transmembrane</keyword>
<evidence type="ECO:0000256" key="4">
    <source>
        <dbReference type="ARBA" id="ARBA00022989"/>
    </source>
</evidence>
<evidence type="ECO:0000256" key="2">
    <source>
        <dbReference type="ARBA" id="ARBA00022692"/>
    </source>
</evidence>
<evidence type="ECO:0000313" key="7">
    <source>
        <dbReference type="Proteomes" id="UP001482620"/>
    </source>
</evidence>
<dbReference type="SUPFAM" id="SSF49562">
    <property type="entry name" value="C2 domain (Calcium/lipid-binding domain, CaLB)"/>
    <property type="match status" value="1"/>
</dbReference>
<evidence type="ECO:0000313" key="6">
    <source>
        <dbReference type="EMBL" id="MEQ2226934.1"/>
    </source>
</evidence>
<dbReference type="PANTHER" id="PTHR12546">
    <property type="entry name" value="FER-1-LIKE"/>
    <property type="match status" value="1"/>
</dbReference>
<name>A0ABV0T378_9TELE</name>
<keyword evidence="3" id="KW-0677">Repeat</keyword>
<organism evidence="6 7">
    <name type="scientific">Ilyodon furcidens</name>
    <name type="common">goldbreast splitfin</name>
    <dbReference type="NCBI Taxonomy" id="33524"/>
    <lineage>
        <taxon>Eukaryota</taxon>
        <taxon>Metazoa</taxon>
        <taxon>Chordata</taxon>
        <taxon>Craniata</taxon>
        <taxon>Vertebrata</taxon>
        <taxon>Euteleostomi</taxon>
        <taxon>Actinopterygii</taxon>
        <taxon>Neopterygii</taxon>
        <taxon>Teleostei</taxon>
        <taxon>Neoteleostei</taxon>
        <taxon>Acanthomorphata</taxon>
        <taxon>Ovalentaria</taxon>
        <taxon>Atherinomorphae</taxon>
        <taxon>Cyprinodontiformes</taxon>
        <taxon>Goodeidae</taxon>
        <taxon>Ilyodon</taxon>
    </lineage>
</organism>
<dbReference type="Proteomes" id="UP001482620">
    <property type="component" value="Unassembled WGS sequence"/>
</dbReference>
<accession>A0ABV0T378</accession>
<dbReference type="EMBL" id="JAHRIQ010016874">
    <property type="protein sequence ID" value="MEQ2226934.1"/>
    <property type="molecule type" value="Genomic_DNA"/>
</dbReference>
<dbReference type="InterPro" id="IPR035892">
    <property type="entry name" value="C2_domain_sf"/>
</dbReference>
<dbReference type="InterPro" id="IPR037721">
    <property type="entry name" value="Ferlin"/>
</dbReference>
<protein>
    <submittedName>
        <fullName evidence="6">Uncharacterized protein</fullName>
    </submittedName>
</protein>
<keyword evidence="4" id="KW-1133">Transmembrane helix</keyword>
<comment type="subcellular location">
    <subcellularLocation>
        <location evidence="1">Membrane</location>
    </subcellularLocation>
</comment>
<keyword evidence="7" id="KW-1185">Reference proteome</keyword>